<dbReference type="GeneID" id="72778689"/>
<name>A0A9E7SCG8_9EURY</name>
<gene>
    <name evidence="4" type="ORF">K1720_10030</name>
</gene>
<keyword evidence="2 4" id="KW-0067">ATP-binding</keyword>
<feature type="domain" description="ABC transporter" evidence="3">
    <location>
        <begin position="4"/>
        <end position="235"/>
    </location>
</feature>
<dbReference type="Gene3D" id="3.40.50.300">
    <property type="entry name" value="P-loop containing nucleotide triphosphate hydrolases"/>
    <property type="match status" value="1"/>
</dbReference>
<evidence type="ECO:0000313" key="4">
    <source>
        <dbReference type="EMBL" id="USG99814.1"/>
    </source>
</evidence>
<keyword evidence="1" id="KW-0547">Nucleotide-binding</keyword>
<proteinExistence type="predicted"/>
<dbReference type="KEGG" id="thei:K1720_10030"/>
<dbReference type="PANTHER" id="PTHR43613">
    <property type="entry name" value="ABC TRANSPORTER, ATP-BINDING PROTEIN"/>
    <property type="match status" value="1"/>
</dbReference>
<dbReference type="GO" id="GO:0016887">
    <property type="term" value="F:ATP hydrolysis activity"/>
    <property type="evidence" value="ECO:0007669"/>
    <property type="project" value="InterPro"/>
</dbReference>
<dbReference type="PROSITE" id="PS50893">
    <property type="entry name" value="ABC_TRANSPORTER_2"/>
    <property type="match status" value="1"/>
</dbReference>
<dbReference type="GO" id="GO:0005524">
    <property type="term" value="F:ATP binding"/>
    <property type="evidence" value="ECO:0007669"/>
    <property type="project" value="UniProtKB-KW"/>
</dbReference>
<organism evidence="4 5">
    <name type="scientific">Thermococcus argininiproducens</name>
    <dbReference type="NCBI Taxonomy" id="2866384"/>
    <lineage>
        <taxon>Archaea</taxon>
        <taxon>Methanobacteriati</taxon>
        <taxon>Methanobacteriota</taxon>
        <taxon>Thermococci</taxon>
        <taxon>Thermococcales</taxon>
        <taxon>Thermococcaceae</taxon>
        <taxon>Thermococcus</taxon>
    </lineage>
</organism>
<evidence type="ECO:0000259" key="3">
    <source>
        <dbReference type="PROSITE" id="PS50893"/>
    </source>
</evidence>
<protein>
    <submittedName>
        <fullName evidence="4">ABC transporter ATP-binding protein</fullName>
    </submittedName>
</protein>
<dbReference type="RefSeq" id="WP_251949086.1">
    <property type="nucleotide sequence ID" value="NZ_CP080572.1"/>
</dbReference>
<sequence>MVAVKVENLEKDYGKVKALKGISFEIRKGEIFGLIGPNGAGKSTTLKILATLLTPTGGKAEIFGHDVVEEAEEVRKLISYLPEEAGAYKNLKGIEYLQFMAKLYAKTGKSYDEMLEMGIKLSGLGERLNDKISTYSKGMTRKLLLARALMVKPKLGILDEPASGLDVVNAYSIRQTIRRFAREKGITFLVSSHNMLEVEFLCDRVALINKGVIVDVGSPKELKEKYNAENLEEVFMSIVGEGKGAMEVFG</sequence>
<dbReference type="InterPro" id="IPR003439">
    <property type="entry name" value="ABC_transporter-like_ATP-bd"/>
</dbReference>
<dbReference type="InterPro" id="IPR003593">
    <property type="entry name" value="AAA+_ATPase"/>
</dbReference>
<dbReference type="Pfam" id="PF00005">
    <property type="entry name" value="ABC_tran"/>
    <property type="match status" value="1"/>
</dbReference>
<dbReference type="SUPFAM" id="SSF52540">
    <property type="entry name" value="P-loop containing nucleoside triphosphate hydrolases"/>
    <property type="match status" value="1"/>
</dbReference>
<dbReference type="PANTHER" id="PTHR43613:SF1">
    <property type="entry name" value="ABC TRANSPORTER, ATP-BINDING PROTEIN"/>
    <property type="match status" value="1"/>
</dbReference>
<dbReference type="EMBL" id="CP080572">
    <property type="protein sequence ID" value="USG99814.1"/>
    <property type="molecule type" value="Genomic_DNA"/>
</dbReference>
<dbReference type="Proteomes" id="UP001056425">
    <property type="component" value="Chromosome"/>
</dbReference>
<keyword evidence="5" id="KW-1185">Reference proteome</keyword>
<evidence type="ECO:0000256" key="2">
    <source>
        <dbReference type="ARBA" id="ARBA00022840"/>
    </source>
</evidence>
<dbReference type="SMART" id="SM00382">
    <property type="entry name" value="AAA"/>
    <property type="match status" value="1"/>
</dbReference>
<dbReference type="AlphaFoldDB" id="A0A9E7SCG8"/>
<evidence type="ECO:0000313" key="5">
    <source>
        <dbReference type="Proteomes" id="UP001056425"/>
    </source>
</evidence>
<evidence type="ECO:0000256" key="1">
    <source>
        <dbReference type="ARBA" id="ARBA00022741"/>
    </source>
</evidence>
<dbReference type="CDD" id="cd03230">
    <property type="entry name" value="ABC_DR_subfamily_A"/>
    <property type="match status" value="1"/>
</dbReference>
<dbReference type="InterPro" id="IPR027417">
    <property type="entry name" value="P-loop_NTPase"/>
</dbReference>
<accession>A0A9E7SCG8</accession>
<reference evidence="4 5" key="1">
    <citation type="submission" date="2021-08" db="EMBL/GenBank/DDBJ databases">
        <title>Thermococcus onnuriiensis IOH2.</title>
        <authorList>
            <person name="Park Y.-J."/>
        </authorList>
    </citation>
    <scope>NUCLEOTIDE SEQUENCE [LARGE SCALE GENOMIC DNA]</scope>
    <source>
        <strain evidence="4 5">IOH2</strain>
    </source>
</reference>